<dbReference type="AlphaFoldDB" id="A0A942STV3"/>
<keyword evidence="7" id="KW-1185">Reference proteome</keyword>
<gene>
    <name evidence="5" type="ORF">KHB02_00335</name>
    <name evidence="6" type="ORF">KHB02_003860</name>
</gene>
<evidence type="ECO:0000256" key="2">
    <source>
        <dbReference type="ARBA" id="ARBA00022598"/>
    </source>
</evidence>
<dbReference type="GO" id="GO:0016878">
    <property type="term" value="F:acid-thiol ligase activity"/>
    <property type="evidence" value="ECO:0007669"/>
    <property type="project" value="UniProtKB-ARBA"/>
</dbReference>
<dbReference type="InterPro" id="IPR045851">
    <property type="entry name" value="AMP-bd_C_sf"/>
</dbReference>
<feature type="domain" description="AMP-binding enzyme C-terminal" evidence="4">
    <location>
        <begin position="430"/>
        <end position="505"/>
    </location>
</feature>
<dbReference type="Pfam" id="PF13193">
    <property type="entry name" value="AMP-binding_C"/>
    <property type="match status" value="1"/>
</dbReference>
<reference evidence="5" key="1">
    <citation type="submission" date="2021-05" db="EMBL/GenBank/DDBJ databases">
        <title>Novel Bacillus species.</title>
        <authorList>
            <person name="Liu G."/>
        </authorList>
    </citation>
    <scope>NUCLEOTIDE SEQUENCE</scope>
    <source>
        <strain evidence="5 7">FJAT-50051</strain>
    </source>
</reference>
<dbReference type="InterPro" id="IPR025110">
    <property type="entry name" value="AMP-bd_C"/>
</dbReference>
<evidence type="ECO:0000259" key="3">
    <source>
        <dbReference type="Pfam" id="PF00501"/>
    </source>
</evidence>
<dbReference type="EMBL" id="JAGYPE020000004">
    <property type="protein sequence ID" value="MCH6264657.1"/>
    <property type="molecule type" value="Genomic_DNA"/>
</dbReference>
<comment type="similarity">
    <text evidence="1">Belongs to the ATP-dependent AMP-binding enzyme family.</text>
</comment>
<dbReference type="InterPro" id="IPR000873">
    <property type="entry name" value="AMP-dep_synth/lig_dom"/>
</dbReference>
<dbReference type="PROSITE" id="PS00455">
    <property type="entry name" value="AMP_BINDING"/>
    <property type="match status" value="1"/>
</dbReference>
<dbReference type="Pfam" id="PF00501">
    <property type="entry name" value="AMP-binding"/>
    <property type="match status" value="1"/>
</dbReference>
<name>A0A942STV3_9BACI</name>
<dbReference type="Proteomes" id="UP000677265">
    <property type="component" value="Unassembled WGS sequence"/>
</dbReference>
<dbReference type="InterPro" id="IPR042099">
    <property type="entry name" value="ANL_N_sf"/>
</dbReference>
<evidence type="ECO:0000313" key="5">
    <source>
        <dbReference type="EMBL" id="MBS4179822.1"/>
    </source>
</evidence>
<dbReference type="InterPro" id="IPR020845">
    <property type="entry name" value="AMP-binding_CS"/>
</dbReference>
<dbReference type="Gene3D" id="3.30.300.30">
    <property type="match status" value="1"/>
</dbReference>
<dbReference type="SUPFAM" id="SSF56801">
    <property type="entry name" value="Acetyl-CoA synthetase-like"/>
    <property type="match status" value="1"/>
</dbReference>
<dbReference type="InterPro" id="IPR050237">
    <property type="entry name" value="ATP-dep_AMP-bd_enzyme"/>
</dbReference>
<dbReference type="EMBL" id="JAGYPE010000001">
    <property type="protein sequence ID" value="MBS4179822.1"/>
    <property type="molecule type" value="Genomic_DNA"/>
</dbReference>
<comment type="caution">
    <text evidence="5">The sequence shown here is derived from an EMBL/GenBank/DDBJ whole genome shotgun (WGS) entry which is preliminary data.</text>
</comment>
<dbReference type="PANTHER" id="PTHR43767:SF1">
    <property type="entry name" value="NONRIBOSOMAL PEPTIDE SYNTHASE PES1 (EUROFUNG)-RELATED"/>
    <property type="match status" value="1"/>
</dbReference>
<keyword evidence="2" id="KW-0436">Ligase</keyword>
<sequence length="521" mass="58610">MTDIIGNRTIPKLLEEMTALFPKKTFIVFEDKDEQTLSHTYEEFCGQVRRLASALHAYGIKKGDKVLLHLPNSMDFMISWFAITSIGAVMVPTNILSTADEIAYLLEHSETRLVITEDEYVEKFTSFQAQLNGLFLSRSKGSQAYGVSLDEVIMQHEPIKAFPELSSNDLAAILYTSGTTSKPKGVLITHANYVFVGEIMSRSLRLSPEDRVMIVLPIFHGNGQYYLSMPALTVGASIAITESFSASRYFKQARRLEATVGSLFAAPIKMILKKEYDSDDAKNNLRLIVFAQSVTSEQLQTFEERYQVPLCQLYGMTETVGTPLINPINGNRDNLSIGRPNIAYNVKLVDENGCEVEDGEEGQIVVSGIPGRTIMKGYFNNETATNETLRHGWLYTGDMARKDPDKDFFYFVDRKKDMIKRAGENVAASEVESVLNQHQSVFESAVIGMPDEMRDESIHAFVILKDGYDTLPQELIDFCTNKLAKFKVPESVQILSEFPRTSVGKIQKHLLKNYFLEKGRK</sequence>
<dbReference type="FunFam" id="3.30.300.30:FF:000008">
    <property type="entry name" value="2,3-dihydroxybenzoate-AMP ligase"/>
    <property type="match status" value="1"/>
</dbReference>
<accession>A0A942STV3</accession>
<evidence type="ECO:0000313" key="7">
    <source>
        <dbReference type="Proteomes" id="UP000677265"/>
    </source>
</evidence>
<organism evidence="5">
    <name type="scientific">Neobacillus citreus</name>
    <dbReference type="NCBI Taxonomy" id="2833578"/>
    <lineage>
        <taxon>Bacteria</taxon>
        <taxon>Bacillati</taxon>
        <taxon>Bacillota</taxon>
        <taxon>Bacilli</taxon>
        <taxon>Bacillales</taxon>
        <taxon>Bacillaceae</taxon>
        <taxon>Neobacillus</taxon>
    </lineage>
</organism>
<evidence type="ECO:0000313" key="6">
    <source>
        <dbReference type="EMBL" id="MCH6264657.1"/>
    </source>
</evidence>
<dbReference type="RefSeq" id="WP_213139873.1">
    <property type="nucleotide sequence ID" value="NZ_JAGYPE020000004.1"/>
</dbReference>
<feature type="domain" description="AMP-dependent synthetase/ligase" evidence="3">
    <location>
        <begin position="18"/>
        <end position="379"/>
    </location>
</feature>
<dbReference type="Gene3D" id="3.40.50.12780">
    <property type="entry name" value="N-terminal domain of ligase-like"/>
    <property type="match status" value="1"/>
</dbReference>
<evidence type="ECO:0000256" key="1">
    <source>
        <dbReference type="ARBA" id="ARBA00006432"/>
    </source>
</evidence>
<proteinExistence type="inferred from homology"/>
<protein>
    <submittedName>
        <fullName evidence="5">AMP-binding protein</fullName>
    </submittedName>
</protein>
<evidence type="ECO:0000259" key="4">
    <source>
        <dbReference type="Pfam" id="PF13193"/>
    </source>
</evidence>
<dbReference type="PANTHER" id="PTHR43767">
    <property type="entry name" value="LONG-CHAIN-FATTY-ACID--COA LIGASE"/>
    <property type="match status" value="1"/>
</dbReference>